<evidence type="ECO:0000313" key="1">
    <source>
        <dbReference type="EMBL" id="MFD2068296.1"/>
    </source>
</evidence>
<dbReference type="Pfam" id="PF09357">
    <property type="entry name" value="RteC"/>
    <property type="match status" value="1"/>
</dbReference>
<evidence type="ECO:0000313" key="2">
    <source>
        <dbReference type="Proteomes" id="UP001597369"/>
    </source>
</evidence>
<name>A0ABW4X146_9BACT</name>
<dbReference type="Proteomes" id="UP001597369">
    <property type="component" value="Unassembled WGS sequence"/>
</dbReference>
<proteinExistence type="predicted"/>
<dbReference type="InterPro" id="IPR018534">
    <property type="entry name" value="Tet_reg_excision_RteC"/>
</dbReference>
<reference evidence="2" key="1">
    <citation type="journal article" date="2019" name="Int. J. Syst. Evol. Microbiol.">
        <title>The Global Catalogue of Microorganisms (GCM) 10K type strain sequencing project: providing services to taxonomists for standard genome sequencing and annotation.</title>
        <authorList>
            <consortium name="The Broad Institute Genomics Platform"/>
            <consortium name="The Broad Institute Genome Sequencing Center for Infectious Disease"/>
            <person name="Wu L."/>
            <person name="Ma J."/>
        </authorList>
    </citation>
    <scope>NUCLEOTIDE SEQUENCE [LARGE SCALE GENOMIC DNA]</scope>
    <source>
        <strain evidence="2">JCM 16545</strain>
    </source>
</reference>
<comment type="caution">
    <text evidence="1">The sequence shown here is derived from an EMBL/GenBank/DDBJ whole genome shotgun (WGS) entry which is preliminary data.</text>
</comment>
<organism evidence="1 2">
    <name type="scientific">Pontibacter silvestris</name>
    <dbReference type="NCBI Taxonomy" id="2305183"/>
    <lineage>
        <taxon>Bacteria</taxon>
        <taxon>Pseudomonadati</taxon>
        <taxon>Bacteroidota</taxon>
        <taxon>Cytophagia</taxon>
        <taxon>Cytophagales</taxon>
        <taxon>Hymenobacteraceae</taxon>
        <taxon>Pontibacter</taxon>
    </lineage>
</organism>
<dbReference type="EMBL" id="JBHUHV010000052">
    <property type="protein sequence ID" value="MFD2068296.1"/>
    <property type="molecule type" value="Genomic_DNA"/>
</dbReference>
<accession>A0ABW4X146</accession>
<gene>
    <name evidence="1" type="ORF">ACFSKU_15505</name>
</gene>
<protein>
    <submittedName>
        <fullName evidence="1">RteC domain-containing protein</fullName>
    </submittedName>
</protein>
<dbReference type="RefSeq" id="WP_229961689.1">
    <property type="nucleotide sequence ID" value="NZ_JAJJWI010000014.1"/>
</dbReference>
<keyword evidence="2" id="KW-1185">Reference proteome</keyword>
<sequence length="282" mass="33627">MIHQANKLYEQLVEQLREAENQPDLSPAQRREKYLQLINASIAELKLRVIHHHFDKEQEEIHFFKYLKPRFSSLLIYHSRLALIELKKPVGSLQDLRRHYKNELRLIRVFYDHHVQLHQYMLSEAFFLDARLFVRGNSELPYHYSTSAVDTDTRFTTHYDYVVARLQANQRLRDYLLQALRNLDEGHLEPAASPPRKELSWTGPKVHLIELAYGLYESGHINNGTTDLMEITRQLEALFQVKLGNVYRTFQEVRQRKKDSRTKFLDLMRERLLQRMDELDGN</sequence>